<name>A0A6A4W573_AMPAM</name>
<feature type="domain" description="Transposable element P transposase-like GTP-binding insertion" evidence="1">
    <location>
        <begin position="102"/>
        <end position="178"/>
    </location>
</feature>
<evidence type="ECO:0000313" key="3">
    <source>
        <dbReference type="Proteomes" id="UP000440578"/>
    </source>
</evidence>
<comment type="caution">
    <text evidence="2">The sequence shown here is derived from an EMBL/GenBank/DDBJ whole genome shotgun (WGS) entry which is preliminary data.</text>
</comment>
<proteinExistence type="predicted"/>
<keyword evidence="3" id="KW-1185">Reference proteome</keyword>
<dbReference type="AlphaFoldDB" id="A0A6A4W573"/>
<protein>
    <recommendedName>
        <fullName evidence="1">Transposable element P transposase-like GTP-binding insertion domain-containing protein</fullName>
    </recommendedName>
</protein>
<evidence type="ECO:0000259" key="1">
    <source>
        <dbReference type="Pfam" id="PF21788"/>
    </source>
</evidence>
<dbReference type="EMBL" id="VIIS01000987">
    <property type="protein sequence ID" value="KAF0303007.1"/>
    <property type="molecule type" value="Genomic_DNA"/>
</dbReference>
<gene>
    <name evidence="2" type="ORF">FJT64_024985</name>
</gene>
<evidence type="ECO:0000313" key="2">
    <source>
        <dbReference type="EMBL" id="KAF0303007.1"/>
    </source>
</evidence>
<sequence>MESLAIYYQGEKAYKHLQKTFVLPSVRCLQKRIEMIQFKPGFQDWILSVMQEKFREAPEHEKLVVLSFDEMQELYSKLGVSAAAPTFELDGVEVVCIHDVPHLIKCLRNTLMKHDILVDDKRASWSHVTEFFEKDSQRTLRSAPKLTRKHVAPNNFQKMKVRYAAQVLSRSVAVGISLYSACVVSGDGERSGDLTCDPC</sequence>
<dbReference type="Proteomes" id="UP000440578">
    <property type="component" value="Unassembled WGS sequence"/>
</dbReference>
<dbReference type="Pfam" id="PF21788">
    <property type="entry name" value="TNP-like_GBD"/>
    <property type="match status" value="1"/>
</dbReference>
<accession>A0A6A4W573</accession>
<reference evidence="2 3" key="1">
    <citation type="submission" date="2019-07" db="EMBL/GenBank/DDBJ databases">
        <title>Draft genome assembly of a fouling barnacle, Amphibalanus amphitrite (Darwin, 1854): The first reference genome for Thecostraca.</title>
        <authorList>
            <person name="Kim W."/>
        </authorList>
    </citation>
    <scope>NUCLEOTIDE SEQUENCE [LARGE SCALE GENOMIC DNA]</scope>
    <source>
        <strain evidence="2">SNU_AA5</strain>
        <tissue evidence="2">Soma without cirri and trophi</tissue>
    </source>
</reference>
<dbReference type="InterPro" id="IPR048366">
    <property type="entry name" value="TNP-like_GBD"/>
</dbReference>
<organism evidence="2 3">
    <name type="scientific">Amphibalanus amphitrite</name>
    <name type="common">Striped barnacle</name>
    <name type="synonym">Balanus amphitrite</name>
    <dbReference type="NCBI Taxonomy" id="1232801"/>
    <lineage>
        <taxon>Eukaryota</taxon>
        <taxon>Metazoa</taxon>
        <taxon>Ecdysozoa</taxon>
        <taxon>Arthropoda</taxon>
        <taxon>Crustacea</taxon>
        <taxon>Multicrustacea</taxon>
        <taxon>Cirripedia</taxon>
        <taxon>Thoracica</taxon>
        <taxon>Thoracicalcarea</taxon>
        <taxon>Balanomorpha</taxon>
        <taxon>Balanoidea</taxon>
        <taxon>Balanidae</taxon>
        <taxon>Amphibalaninae</taxon>
        <taxon>Amphibalanus</taxon>
    </lineage>
</organism>